<proteinExistence type="predicted"/>
<dbReference type="InterPro" id="IPR036865">
    <property type="entry name" value="CRAL-TRIO_dom_sf"/>
</dbReference>
<dbReference type="Gene3D" id="1.20.5.1200">
    <property type="entry name" value="Alpha-tocopherol transfer"/>
    <property type="match status" value="1"/>
</dbReference>
<organism evidence="2 3">
    <name type="scientific">Drosophila rubida</name>
    <dbReference type="NCBI Taxonomy" id="30044"/>
    <lineage>
        <taxon>Eukaryota</taxon>
        <taxon>Metazoa</taxon>
        <taxon>Ecdysozoa</taxon>
        <taxon>Arthropoda</taxon>
        <taxon>Hexapoda</taxon>
        <taxon>Insecta</taxon>
        <taxon>Pterygota</taxon>
        <taxon>Neoptera</taxon>
        <taxon>Endopterygota</taxon>
        <taxon>Diptera</taxon>
        <taxon>Brachycera</taxon>
        <taxon>Muscomorpha</taxon>
        <taxon>Ephydroidea</taxon>
        <taxon>Drosophilidae</taxon>
        <taxon>Drosophila</taxon>
    </lineage>
</organism>
<dbReference type="Proteomes" id="UP001200034">
    <property type="component" value="Unassembled WGS sequence"/>
</dbReference>
<sequence length="313" mass="36043">IERQIMATLRPLSAELRHIAETELHEVEERVPADLQALRDWIAKQPHLKCRQDDQFLVAFLRGCKFSLEKAKSKLDSFFTIKTMMPELFANRQMDERNIALCRTGTYVRLPKPFGAAGPRIQLTNYSNFDPKVFKLIDLFRYQTLLMERQIREDDNCVVSGYIEILDLGSMSLSFLAQIDLPLVKKMGVFGEKAAPSRVKGIHFINCPKEAAALLNLAKSLMPAKLQSRFYVYKNLEKLNEVIPREYLPEEYGGSNGRIADIIINMEKELLEYNEYLKEDNQYGVNEQLRPGKRLNADTVFGIEGSFRKLDID</sequence>
<dbReference type="SMART" id="SM01100">
    <property type="entry name" value="CRAL_TRIO_N"/>
    <property type="match status" value="1"/>
</dbReference>
<dbReference type="PANTHER" id="PTHR10174:SF216">
    <property type="entry name" value="CRAL-TRIO DOMAIN-CONTAINING PROTEIN-RELATED"/>
    <property type="match status" value="1"/>
</dbReference>
<accession>A0AAD4K907</accession>
<evidence type="ECO:0000313" key="2">
    <source>
        <dbReference type="EMBL" id="KAH8384886.1"/>
    </source>
</evidence>
<feature type="domain" description="CRAL-TRIO" evidence="1">
    <location>
        <begin position="138"/>
        <end position="260"/>
    </location>
</feature>
<dbReference type="SUPFAM" id="SSF46938">
    <property type="entry name" value="CRAL/TRIO N-terminal domain"/>
    <property type="match status" value="1"/>
</dbReference>
<dbReference type="Pfam" id="PF00650">
    <property type="entry name" value="CRAL_TRIO"/>
    <property type="match status" value="1"/>
</dbReference>
<dbReference type="PANTHER" id="PTHR10174">
    <property type="entry name" value="ALPHA-TOCOPHEROL TRANSFER PROTEIN-RELATED"/>
    <property type="match status" value="1"/>
</dbReference>
<name>A0AAD4K907_9MUSC</name>
<dbReference type="GO" id="GO:1902936">
    <property type="term" value="F:phosphatidylinositol bisphosphate binding"/>
    <property type="evidence" value="ECO:0007669"/>
    <property type="project" value="TreeGrafter"/>
</dbReference>
<gene>
    <name evidence="2" type="ORF">KR093_011392</name>
</gene>
<dbReference type="InterPro" id="IPR036273">
    <property type="entry name" value="CRAL/TRIO_N_dom_sf"/>
</dbReference>
<dbReference type="GO" id="GO:0016020">
    <property type="term" value="C:membrane"/>
    <property type="evidence" value="ECO:0007669"/>
    <property type="project" value="TreeGrafter"/>
</dbReference>
<dbReference type="AlphaFoldDB" id="A0AAD4K907"/>
<keyword evidence="3" id="KW-1185">Reference proteome</keyword>
<dbReference type="SUPFAM" id="SSF52087">
    <property type="entry name" value="CRAL/TRIO domain"/>
    <property type="match status" value="1"/>
</dbReference>
<dbReference type="Gene3D" id="1.10.8.20">
    <property type="entry name" value="N-terminal domain of phosphatidylinositol transfer protein sec14p"/>
    <property type="match status" value="1"/>
</dbReference>
<dbReference type="PRINTS" id="PR00180">
    <property type="entry name" value="CRETINALDHBP"/>
</dbReference>
<protein>
    <recommendedName>
        <fullName evidence="1">CRAL-TRIO domain-containing protein</fullName>
    </recommendedName>
</protein>
<dbReference type="PROSITE" id="PS50191">
    <property type="entry name" value="CRAL_TRIO"/>
    <property type="match status" value="1"/>
</dbReference>
<dbReference type="EMBL" id="JAJJHW010000681">
    <property type="protein sequence ID" value="KAH8384886.1"/>
    <property type="molecule type" value="Genomic_DNA"/>
</dbReference>
<evidence type="ECO:0000313" key="3">
    <source>
        <dbReference type="Proteomes" id="UP001200034"/>
    </source>
</evidence>
<dbReference type="CDD" id="cd00170">
    <property type="entry name" value="SEC14"/>
    <property type="match status" value="1"/>
</dbReference>
<reference evidence="2" key="1">
    <citation type="journal article" date="2021" name="Mol. Ecol. Resour.">
        <title>Phylogenomic analyses of the genus Drosophila reveals genomic signals of climate adaptation.</title>
        <authorList>
            <person name="Li F."/>
            <person name="Rane R.V."/>
            <person name="Luria V."/>
            <person name="Xiong Z."/>
            <person name="Chen J."/>
            <person name="Li Z."/>
            <person name="Catullo R.A."/>
            <person name="Griffin P.C."/>
            <person name="Schiffer M."/>
            <person name="Pearce S."/>
            <person name="Lee S.F."/>
            <person name="McElroy K."/>
            <person name="Stocker A."/>
            <person name="Shirriffs J."/>
            <person name="Cockerell F."/>
            <person name="Coppin C."/>
            <person name="Sgro C.M."/>
            <person name="Karger A."/>
            <person name="Cain J.W."/>
            <person name="Weber J.A."/>
            <person name="Santpere G."/>
            <person name="Kirschner M.W."/>
            <person name="Hoffmann A.A."/>
            <person name="Oakeshott J.G."/>
            <person name="Zhang G."/>
        </authorList>
    </citation>
    <scope>NUCLEOTIDE SEQUENCE</scope>
    <source>
        <strain evidence="2">BGI-SZ-2011g</strain>
    </source>
</reference>
<evidence type="ECO:0000259" key="1">
    <source>
        <dbReference type="PROSITE" id="PS50191"/>
    </source>
</evidence>
<dbReference type="SMART" id="SM00516">
    <property type="entry name" value="SEC14"/>
    <property type="match status" value="1"/>
</dbReference>
<dbReference type="Gene3D" id="3.40.525.10">
    <property type="entry name" value="CRAL-TRIO lipid binding domain"/>
    <property type="match status" value="1"/>
</dbReference>
<feature type="non-terminal residue" evidence="2">
    <location>
        <position position="313"/>
    </location>
</feature>
<comment type="caution">
    <text evidence="2">The sequence shown here is derived from an EMBL/GenBank/DDBJ whole genome shotgun (WGS) entry which is preliminary data.</text>
</comment>
<dbReference type="InterPro" id="IPR011074">
    <property type="entry name" value="CRAL/TRIO_N_dom"/>
</dbReference>
<dbReference type="InterPro" id="IPR001251">
    <property type="entry name" value="CRAL-TRIO_dom"/>
</dbReference>